<sequence>MRFIRDLNPETQSLLTRISCQSKSLQVRNRAKCILLSSQKFTIDQLKVIFNVDRKTIYNWLTRWEDQNLKGLYNQKGVGRKPKLSQEQKEQVKTWVKENPKSLNQVQNKIQKEWGIEISKDTIKRIIKKLNMLWKRMKRGISKSPYEWELEVKLPRLEELKKQAQKGDIAIKYLDESGFSLKPDVPYAWQEKGERITLKSCQSKRISVLGLMDCDYHLDYEIYQGTIKSDTVIKFLDKISENLTKVTVVVLDQASIHTSDEFVEKLEEWRAKKLEIFWLPPYSPKYNLIEILWRFIKYEWIEVSAYDSWKNLIKYLEKVLDNFGAEYAIHFA</sequence>
<dbReference type="KEGG" id="dsl:Dacsa_3148"/>
<name>K9YXP0_DACS8</name>
<dbReference type="eggNOG" id="COG3415">
    <property type="taxonomic scope" value="Bacteria"/>
</dbReference>
<dbReference type="EMBL" id="CP003944">
    <property type="protein sequence ID" value="AFZ51842.1"/>
    <property type="molecule type" value="Genomic_DNA"/>
</dbReference>
<evidence type="ECO:0000313" key="5">
    <source>
        <dbReference type="EMBL" id="AFZ51674.1"/>
    </source>
</evidence>
<gene>
    <name evidence="2" type="ORF">Dacsa_0090</name>
    <name evidence="3" type="ORF">Dacsa_2077</name>
    <name evidence="4" type="ORF">Dacsa_2262</name>
    <name evidence="5" type="ORF">Dacsa_3148</name>
    <name evidence="6" type="ORF">Dacsa_3336</name>
</gene>
<dbReference type="Pfam" id="PF13565">
    <property type="entry name" value="HTH_32"/>
    <property type="match status" value="1"/>
</dbReference>
<dbReference type="OrthoDB" id="427021at2"/>
<proteinExistence type="predicted"/>
<dbReference type="AlphaFoldDB" id="K9YXP0"/>
<dbReference type="Gene3D" id="3.30.420.10">
    <property type="entry name" value="Ribonuclease H-like superfamily/Ribonuclease H"/>
    <property type="match status" value="1"/>
</dbReference>
<dbReference type="KEGG" id="dsl:Dacsa_2262"/>
<dbReference type="HOGENOM" id="CLU_056788_0_4_3"/>
<dbReference type="EMBL" id="CP003944">
    <property type="protein sequence ID" value="AFZ50718.1"/>
    <property type="molecule type" value="Genomic_DNA"/>
</dbReference>
<dbReference type="EMBL" id="CP003944">
    <property type="protein sequence ID" value="AFZ50878.1"/>
    <property type="molecule type" value="Genomic_DNA"/>
</dbReference>
<evidence type="ECO:0000259" key="1">
    <source>
        <dbReference type="Pfam" id="PF13358"/>
    </source>
</evidence>
<keyword evidence="7" id="KW-1185">Reference proteome</keyword>
<dbReference type="Proteomes" id="UP000010482">
    <property type="component" value="Chromosome"/>
</dbReference>
<dbReference type="RefSeq" id="WP_015227921.1">
    <property type="nucleotide sequence ID" value="NC_019780.1"/>
</dbReference>
<dbReference type="InterPro" id="IPR047655">
    <property type="entry name" value="Transpos_IS630-like"/>
</dbReference>
<dbReference type="PANTHER" id="PTHR46564:SF1">
    <property type="entry name" value="TRANSPOSASE"/>
    <property type="match status" value="1"/>
</dbReference>
<evidence type="ECO:0000313" key="3">
    <source>
        <dbReference type="EMBL" id="AFZ50718.1"/>
    </source>
</evidence>
<dbReference type="InterPro" id="IPR038717">
    <property type="entry name" value="Tc1-like_DDE_dom"/>
</dbReference>
<dbReference type="GO" id="GO:0003676">
    <property type="term" value="F:nucleic acid binding"/>
    <property type="evidence" value="ECO:0007669"/>
    <property type="project" value="InterPro"/>
</dbReference>
<dbReference type="PATRIC" id="fig|13035.3.peg.100"/>
<evidence type="ECO:0000313" key="6">
    <source>
        <dbReference type="EMBL" id="AFZ51842.1"/>
    </source>
</evidence>
<evidence type="ECO:0000313" key="4">
    <source>
        <dbReference type="EMBL" id="AFZ50878.1"/>
    </source>
</evidence>
<dbReference type="KEGG" id="dsl:Dacsa_3336"/>
<accession>K9YXP0</accession>
<evidence type="ECO:0000313" key="7">
    <source>
        <dbReference type="Proteomes" id="UP000010482"/>
    </source>
</evidence>
<organism evidence="4 7">
    <name type="scientific">Dactylococcopsis salina (strain PCC 8305)</name>
    <name type="common">Myxobactron salinum</name>
    <dbReference type="NCBI Taxonomy" id="13035"/>
    <lineage>
        <taxon>Bacteria</taxon>
        <taxon>Bacillati</taxon>
        <taxon>Cyanobacteriota</taxon>
        <taxon>Cyanophyceae</taxon>
        <taxon>Nodosilineales</taxon>
        <taxon>Cymatolegaceae</taxon>
        <taxon>Dactylococcopsis</taxon>
    </lineage>
</organism>
<evidence type="ECO:0000313" key="2">
    <source>
        <dbReference type="EMBL" id="AFZ48908.1"/>
    </source>
</evidence>
<dbReference type="KEGG" id="dsl:Dacsa_2077"/>
<dbReference type="EMBL" id="CP003944">
    <property type="protein sequence ID" value="AFZ51674.1"/>
    <property type="molecule type" value="Genomic_DNA"/>
</dbReference>
<reference evidence="4 7" key="1">
    <citation type="submission" date="2012-04" db="EMBL/GenBank/DDBJ databases">
        <title>Finished genome of Dactylococcopsis salina PCC 8305.</title>
        <authorList>
            <consortium name="US DOE Joint Genome Institute"/>
            <person name="Gugger M."/>
            <person name="Coursin T."/>
            <person name="Rippka R."/>
            <person name="Tandeau De Marsac N."/>
            <person name="Huntemann M."/>
            <person name="Wei C.-L."/>
            <person name="Han J."/>
            <person name="Detter J.C."/>
            <person name="Han C."/>
            <person name="Tapia R."/>
            <person name="Daligault H."/>
            <person name="Chen A."/>
            <person name="Krypides N."/>
            <person name="Mavromatis K."/>
            <person name="Markowitz V."/>
            <person name="Szeto E."/>
            <person name="Ivanova N."/>
            <person name="Ovchinnikova G."/>
            <person name="Pagani I."/>
            <person name="Pati A."/>
            <person name="Goodwin L."/>
            <person name="Peters L."/>
            <person name="Pitluck S."/>
            <person name="Woyke T."/>
            <person name="Kerfeld C."/>
        </authorList>
    </citation>
    <scope>NUCLEOTIDE SEQUENCE [LARGE SCALE GENOMIC DNA]</scope>
    <source>
        <strain evidence="4 7">PCC 8305</strain>
    </source>
</reference>
<dbReference type="NCBIfam" id="NF033545">
    <property type="entry name" value="transpos_IS630"/>
    <property type="match status" value="1"/>
</dbReference>
<dbReference type="PANTHER" id="PTHR46564">
    <property type="entry name" value="TRANSPOSASE"/>
    <property type="match status" value="1"/>
</dbReference>
<dbReference type="SUPFAM" id="SSF46689">
    <property type="entry name" value="Homeodomain-like"/>
    <property type="match status" value="1"/>
</dbReference>
<dbReference type="Pfam" id="PF13358">
    <property type="entry name" value="DDE_3"/>
    <property type="match status" value="1"/>
</dbReference>
<dbReference type="KEGG" id="dsl:Dacsa_0090"/>
<dbReference type="EMBL" id="CP003944">
    <property type="protein sequence ID" value="AFZ48908.1"/>
    <property type="molecule type" value="Genomic_DNA"/>
</dbReference>
<dbReference type="InterPro" id="IPR009057">
    <property type="entry name" value="Homeodomain-like_sf"/>
</dbReference>
<dbReference type="STRING" id="13035.Dacsa_0090"/>
<dbReference type="InterPro" id="IPR036397">
    <property type="entry name" value="RNaseH_sf"/>
</dbReference>
<dbReference type="eggNOG" id="COG3335">
    <property type="taxonomic scope" value="Bacteria"/>
</dbReference>
<protein>
    <submittedName>
        <fullName evidence="4">Transposase</fullName>
    </submittedName>
</protein>
<feature type="domain" description="Tc1-like transposase DDE" evidence="1">
    <location>
        <begin position="173"/>
        <end position="312"/>
    </location>
</feature>